<dbReference type="EMBL" id="RCMV01000145">
    <property type="protein sequence ID" value="KAG3223434.1"/>
    <property type="molecule type" value="Genomic_DNA"/>
</dbReference>
<dbReference type="Proteomes" id="UP000688947">
    <property type="component" value="Unassembled WGS sequence"/>
</dbReference>
<dbReference type="OrthoDB" id="61834at2759"/>
<dbReference type="Proteomes" id="UP000736787">
    <property type="component" value="Unassembled WGS sequence"/>
</dbReference>
<dbReference type="EMBL" id="JAENGZ010000083">
    <property type="protein sequence ID" value="KAG6969995.1"/>
    <property type="molecule type" value="Genomic_DNA"/>
</dbReference>
<keyword evidence="9" id="KW-1185">Reference proteome</keyword>
<organism evidence="8 9">
    <name type="scientific">Phytophthora cactorum</name>
    <dbReference type="NCBI Taxonomy" id="29920"/>
    <lineage>
        <taxon>Eukaryota</taxon>
        <taxon>Sar</taxon>
        <taxon>Stramenopiles</taxon>
        <taxon>Oomycota</taxon>
        <taxon>Peronosporomycetes</taxon>
        <taxon>Peronosporales</taxon>
        <taxon>Peronosporaceae</taxon>
        <taxon>Phytophthora</taxon>
    </lineage>
</organism>
<dbReference type="AlphaFoldDB" id="A0A329SBI9"/>
<dbReference type="EMBL" id="RCML01000158">
    <property type="protein sequence ID" value="KAG2988180.1"/>
    <property type="molecule type" value="Genomic_DNA"/>
</dbReference>
<sequence>MRRLSTVAAAAPTRSSSRLSLGRLFQQQPIEELSELKSILAVQNLVAKIPEQPKPHRLNENDAYRRWIEAYRKSNSLNALSQLDKDAFNAFVKEAGVYLQKQEEEAFQGCNKIGPMEDEELSSPKADAFVEAVKVKLSRHMCTQAAASFELLDKDKDGKVHVDEVEKLLQVAAHGNGIEWLKSQFHLYDVDGDDVVNEAESKLILDSMIATQKAVMTEIFATHVDNLPKKREKLFAKSLSEEDFKSKIPEKVRCVFHFANKLDEERKMYDWELFENSQKVDFPELHNLLAVYAKGFYDERFTFYERKQEKRSTRYKGLLLAAAIGLGDYIAAVI</sequence>
<dbReference type="Proteomes" id="UP000251314">
    <property type="component" value="Unassembled WGS sequence"/>
</dbReference>
<dbReference type="VEuPathDB" id="FungiDB:PC110_g9630"/>
<evidence type="ECO:0000313" key="7">
    <source>
        <dbReference type="EMBL" id="KAG6969995.1"/>
    </source>
</evidence>
<evidence type="ECO:0000313" key="9">
    <source>
        <dbReference type="Proteomes" id="UP000251314"/>
    </source>
</evidence>
<evidence type="ECO:0000313" key="8">
    <source>
        <dbReference type="EMBL" id="RAW34031.1"/>
    </source>
</evidence>
<dbReference type="Proteomes" id="UP000697107">
    <property type="component" value="Unassembled WGS sequence"/>
</dbReference>
<dbReference type="EMBL" id="RCMG01000039">
    <property type="protein sequence ID" value="KAG2866505.1"/>
    <property type="molecule type" value="Genomic_DNA"/>
</dbReference>
<evidence type="ECO:0000259" key="1">
    <source>
        <dbReference type="PROSITE" id="PS50222"/>
    </source>
</evidence>
<evidence type="ECO:0000313" key="2">
    <source>
        <dbReference type="EMBL" id="KAG2866505.1"/>
    </source>
</evidence>
<dbReference type="PROSITE" id="PS50222">
    <property type="entry name" value="EF_HAND_2"/>
    <property type="match status" value="1"/>
</dbReference>
<comment type="caution">
    <text evidence="8">The sequence shown here is derived from an EMBL/GenBank/DDBJ whole genome shotgun (WGS) entry which is preliminary data.</text>
</comment>
<gene>
    <name evidence="7" type="ORF">JG687_00002891</name>
    <name evidence="8" type="ORF">PC110_g9630</name>
    <name evidence="2" type="ORF">PC113_g2771</name>
    <name evidence="3" type="ORF">PC115_g15198</name>
    <name evidence="4" type="ORF">PC117_g7414</name>
    <name evidence="5" type="ORF">PC118_g6890</name>
    <name evidence="6" type="ORF">PC129_g5869</name>
</gene>
<proteinExistence type="predicted"/>
<reference evidence="8 9" key="1">
    <citation type="submission" date="2018-01" db="EMBL/GenBank/DDBJ databases">
        <title>Draft genome of the strawberry crown rot pathogen Phytophthora cactorum.</title>
        <authorList>
            <person name="Armitage A.D."/>
            <person name="Lysoe E."/>
            <person name="Nellist C.F."/>
            <person name="Harrison R.J."/>
            <person name="Brurberg M.B."/>
        </authorList>
    </citation>
    <scope>NUCLEOTIDE SEQUENCE [LARGE SCALE GENOMIC DNA]</scope>
    <source>
        <strain evidence="8 9">10300</strain>
    </source>
</reference>
<dbReference type="InterPro" id="IPR011992">
    <property type="entry name" value="EF-hand-dom_pair"/>
</dbReference>
<dbReference type="SUPFAM" id="SSF47473">
    <property type="entry name" value="EF-hand"/>
    <property type="match status" value="1"/>
</dbReference>
<dbReference type="Proteomes" id="UP000760860">
    <property type="component" value="Unassembled WGS sequence"/>
</dbReference>
<reference evidence="2" key="2">
    <citation type="submission" date="2018-10" db="EMBL/GenBank/DDBJ databases">
        <title>Effector identification in a new, highly contiguous assembly of the strawberry crown rot pathogen Phytophthora cactorum.</title>
        <authorList>
            <person name="Armitage A.D."/>
            <person name="Nellist C.F."/>
            <person name="Bates H."/>
            <person name="Vickerstaff R.J."/>
            <person name="Harrison R.J."/>
        </authorList>
    </citation>
    <scope>NUCLEOTIDE SEQUENCE</scope>
    <source>
        <strain evidence="2">15-7</strain>
        <strain evidence="3">4032</strain>
        <strain evidence="4">4040</strain>
        <strain evidence="5">P415</strain>
        <strain evidence="6">P421</strain>
    </source>
</reference>
<dbReference type="Gene3D" id="1.10.238.10">
    <property type="entry name" value="EF-hand"/>
    <property type="match status" value="1"/>
</dbReference>
<name>A0A329SBI9_9STRA</name>
<evidence type="ECO:0000313" key="4">
    <source>
        <dbReference type="EMBL" id="KAG2946707.1"/>
    </source>
</evidence>
<evidence type="ECO:0000313" key="5">
    <source>
        <dbReference type="EMBL" id="KAG2988180.1"/>
    </source>
</evidence>
<evidence type="ECO:0000313" key="6">
    <source>
        <dbReference type="EMBL" id="KAG3223434.1"/>
    </source>
</evidence>
<evidence type="ECO:0000313" key="3">
    <source>
        <dbReference type="EMBL" id="KAG2903788.1"/>
    </source>
</evidence>
<dbReference type="InterPro" id="IPR002048">
    <property type="entry name" value="EF_hand_dom"/>
</dbReference>
<dbReference type="Proteomes" id="UP000774804">
    <property type="component" value="Unassembled WGS sequence"/>
</dbReference>
<protein>
    <recommendedName>
        <fullName evidence="1">EF-hand domain-containing protein</fullName>
    </recommendedName>
</protein>
<dbReference type="Proteomes" id="UP000735874">
    <property type="component" value="Unassembled WGS sequence"/>
</dbReference>
<dbReference type="GO" id="GO:0005509">
    <property type="term" value="F:calcium ion binding"/>
    <property type="evidence" value="ECO:0007669"/>
    <property type="project" value="InterPro"/>
</dbReference>
<dbReference type="EMBL" id="MJFZ01000215">
    <property type="protein sequence ID" value="RAW34031.1"/>
    <property type="molecule type" value="Genomic_DNA"/>
</dbReference>
<accession>A0A329SBI9</accession>
<dbReference type="EMBL" id="RCMK01000151">
    <property type="protein sequence ID" value="KAG2946707.1"/>
    <property type="molecule type" value="Genomic_DNA"/>
</dbReference>
<reference evidence="7" key="3">
    <citation type="submission" date="2021-01" db="EMBL/GenBank/DDBJ databases">
        <title>Phytophthora aleatoria, a newly-described species from Pinus radiata is distinct from Phytophthora cactorum isolates based on comparative genomics.</title>
        <authorList>
            <person name="Mcdougal R."/>
            <person name="Panda P."/>
            <person name="Williams N."/>
            <person name="Studholme D.J."/>
        </authorList>
    </citation>
    <scope>NUCLEOTIDE SEQUENCE</scope>
    <source>
        <strain evidence="7">NZFS 3830</strain>
    </source>
</reference>
<dbReference type="EMBL" id="RCMI01000610">
    <property type="protein sequence ID" value="KAG2903788.1"/>
    <property type="molecule type" value="Genomic_DNA"/>
</dbReference>
<feature type="domain" description="EF-hand" evidence="1">
    <location>
        <begin position="140"/>
        <end position="175"/>
    </location>
</feature>